<keyword evidence="2" id="KW-1185">Reference proteome</keyword>
<proteinExistence type="predicted"/>
<organism evidence="1 2">
    <name type="scientific">Vigna mungo</name>
    <name type="common">Black gram</name>
    <name type="synonym">Phaseolus mungo</name>
    <dbReference type="NCBI Taxonomy" id="3915"/>
    <lineage>
        <taxon>Eukaryota</taxon>
        <taxon>Viridiplantae</taxon>
        <taxon>Streptophyta</taxon>
        <taxon>Embryophyta</taxon>
        <taxon>Tracheophyta</taxon>
        <taxon>Spermatophyta</taxon>
        <taxon>Magnoliopsida</taxon>
        <taxon>eudicotyledons</taxon>
        <taxon>Gunneridae</taxon>
        <taxon>Pentapetalae</taxon>
        <taxon>rosids</taxon>
        <taxon>fabids</taxon>
        <taxon>Fabales</taxon>
        <taxon>Fabaceae</taxon>
        <taxon>Papilionoideae</taxon>
        <taxon>50 kb inversion clade</taxon>
        <taxon>NPAAA clade</taxon>
        <taxon>indigoferoid/millettioid clade</taxon>
        <taxon>Phaseoleae</taxon>
        <taxon>Vigna</taxon>
    </lineage>
</organism>
<name>A0AAQ3RLK8_VIGMU</name>
<evidence type="ECO:0000313" key="1">
    <source>
        <dbReference type="EMBL" id="WVY99828.1"/>
    </source>
</evidence>
<accession>A0AAQ3RLK8</accession>
<evidence type="ECO:0000313" key="2">
    <source>
        <dbReference type="Proteomes" id="UP001374535"/>
    </source>
</evidence>
<gene>
    <name evidence="1" type="ORF">V8G54_025898</name>
</gene>
<sequence>MGSGDTCVAGLWGNNGRGHVRGASVEGGVGPVVECIGVRLPGGRGGAFGSFLCFFSGKWFLFVSLVESWWWHGKRCFCYLVSRYVMCALPPFSATCPLFLDALWSTLLPSSA</sequence>
<dbReference type="Proteomes" id="UP001374535">
    <property type="component" value="Chromosome 8"/>
</dbReference>
<reference evidence="1 2" key="1">
    <citation type="journal article" date="2023" name="Life. Sci Alliance">
        <title>Evolutionary insights into 3D genome organization and epigenetic landscape of Vigna mungo.</title>
        <authorList>
            <person name="Junaid A."/>
            <person name="Singh B."/>
            <person name="Bhatia S."/>
        </authorList>
    </citation>
    <scope>NUCLEOTIDE SEQUENCE [LARGE SCALE GENOMIC DNA]</scope>
    <source>
        <strain evidence="1">Urdbean</strain>
    </source>
</reference>
<dbReference type="AlphaFoldDB" id="A0AAQ3RLK8"/>
<protein>
    <submittedName>
        <fullName evidence="1">Uncharacterized protein</fullName>
    </submittedName>
</protein>
<dbReference type="EMBL" id="CP144693">
    <property type="protein sequence ID" value="WVY99828.1"/>
    <property type="molecule type" value="Genomic_DNA"/>
</dbReference>